<proteinExistence type="predicted"/>
<organism evidence="1">
    <name type="scientific">uncultured Citrobacter sp</name>
    <dbReference type="NCBI Taxonomy" id="200446"/>
    <lineage>
        <taxon>Bacteria</taxon>
        <taxon>Pseudomonadati</taxon>
        <taxon>Pseudomonadota</taxon>
        <taxon>Gammaproteobacteria</taxon>
        <taxon>Enterobacterales</taxon>
        <taxon>Enterobacteriaceae</taxon>
        <taxon>Citrobacter</taxon>
        <taxon>environmental samples</taxon>
    </lineage>
</organism>
<dbReference type="EMBL" id="KF123193">
    <property type="protein sequence ID" value="AIA90495.1"/>
    <property type="molecule type" value="Genomic_DNA"/>
</dbReference>
<accession>A0A060CBU9</accession>
<evidence type="ECO:0000313" key="1">
    <source>
        <dbReference type="EMBL" id="AIA90495.1"/>
    </source>
</evidence>
<reference evidence="1" key="1">
    <citation type="journal article" date="2013" name="Environ. Microbiol.">
        <title>Seasonally variable intestinal metagenomes of the red palm weevil (Rhynchophorus ferrugineus).</title>
        <authorList>
            <person name="Jia S."/>
            <person name="Zhang X."/>
            <person name="Zhang G."/>
            <person name="Yin A."/>
            <person name="Zhang S."/>
            <person name="Li F."/>
            <person name="Wang L."/>
            <person name="Zhao D."/>
            <person name="Yun Q."/>
            <person name="Tala"/>
            <person name="Wang J."/>
            <person name="Sun G."/>
            <person name="Baabdullah M."/>
            <person name="Yu X."/>
            <person name="Hu S."/>
            <person name="Al-Mssallem I.S."/>
            <person name="Yu J."/>
        </authorList>
    </citation>
    <scope>NUCLEOTIDE SEQUENCE</scope>
</reference>
<dbReference type="InterPro" id="IPR011990">
    <property type="entry name" value="TPR-like_helical_dom_sf"/>
</dbReference>
<dbReference type="AlphaFoldDB" id="A0A060CBU9"/>
<dbReference type="Gene3D" id="1.25.40.10">
    <property type="entry name" value="Tetratricopeptide repeat domain"/>
    <property type="match status" value="1"/>
</dbReference>
<sequence>MLRCDPENAFTWDLLARLHTLASQTKRAEYCYVKACDLEKHSEMILSNRASLLSDNLRSEEALGLLRQALTINKFSFNIWSAMLFDLTHNMNITPDA</sequence>
<name>A0A060CBU9_9ENTR</name>
<dbReference type="SUPFAM" id="SSF48452">
    <property type="entry name" value="TPR-like"/>
    <property type="match status" value="1"/>
</dbReference>
<feature type="non-terminal residue" evidence="1">
    <location>
        <position position="97"/>
    </location>
</feature>
<protein>
    <submittedName>
        <fullName evidence="1">CAZy families GT41 protein</fullName>
    </submittedName>
</protein>